<feature type="region of interest" description="Disordered" evidence="2">
    <location>
        <begin position="1148"/>
        <end position="1209"/>
    </location>
</feature>
<feature type="compositionally biased region" description="Low complexity" evidence="2">
    <location>
        <begin position="1870"/>
        <end position="1881"/>
    </location>
</feature>
<feature type="compositionally biased region" description="Low complexity" evidence="2">
    <location>
        <begin position="1157"/>
        <end position="1170"/>
    </location>
</feature>
<feature type="compositionally biased region" description="Basic residues" evidence="2">
    <location>
        <begin position="1177"/>
        <end position="1187"/>
    </location>
</feature>
<feature type="compositionally biased region" description="Basic residues" evidence="2">
    <location>
        <begin position="971"/>
        <end position="982"/>
    </location>
</feature>
<protein>
    <recommendedName>
        <fullName evidence="5">Sperm-associated antigen 17</fullName>
    </recommendedName>
</protein>
<gene>
    <name evidence="3" type="ORF">OXX778_LOCUS10283</name>
</gene>
<dbReference type="PANTHER" id="PTHR21963:SF1">
    <property type="entry name" value="SPERM-ASSOCIATED ANTIGEN 17"/>
    <property type="match status" value="1"/>
</dbReference>
<feature type="compositionally biased region" description="Low complexity" evidence="2">
    <location>
        <begin position="2139"/>
        <end position="2150"/>
    </location>
</feature>
<feature type="compositionally biased region" description="Polar residues" evidence="2">
    <location>
        <begin position="1882"/>
        <end position="1891"/>
    </location>
</feature>
<feature type="region of interest" description="Disordered" evidence="2">
    <location>
        <begin position="1866"/>
        <end position="1896"/>
    </location>
</feature>
<feature type="compositionally biased region" description="Basic and acidic residues" evidence="2">
    <location>
        <begin position="1188"/>
        <end position="1209"/>
    </location>
</feature>
<feature type="region of interest" description="Disordered" evidence="2">
    <location>
        <begin position="147"/>
        <end position="213"/>
    </location>
</feature>
<feature type="compositionally biased region" description="Basic and acidic residues" evidence="2">
    <location>
        <begin position="191"/>
        <end position="203"/>
    </location>
</feature>
<evidence type="ECO:0008006" key="5">
    <source>
        <dbReference type="Google" id="ProtNLM"/>
    </source>
</evidence>
<dbReference type="GO" id="GO:0005576">
    <property type="term" value="C:extracellular region"/>
    <property type="evidence" value="ECO:0007669"/>
    <property type="project" value="GOC"/>
</dbReference>
<feature type="region of interest" description="Disordered" evidence="2">
    <location>
        <begin position="2137"/>
        <end position="2159"/>
    </location>
</feature>
<dbReference type="PANTHER" id="PTHR21963">
    <property type="entry name" value="PF6"/>
    <property type="match status" value="1"/>
</dbReference>
<dbReference type="OrthoDB" id="10257153at2759"/>
<comment type="caution">
    <text evidence="3">The sequence shown here is derived from an EMBL/GenBank/DDBJ whole genome shotgun (WGS) entry which is preliminary data.</text>
</comment>
<feature type="region of interest" description="Disordered" evidence="2">
    <location>
        <begin position="700"/>
        <end position="722"/>
    </location>
</feature>
<feature type="compositionally biased region" description="Basic and acidic residues" evidence="2">
    <location>
        <begin position="983"/>
        <end position="993"/>
    </location>
</feature>
<keyword evidence="4" id="KW-1185">Reference proteome</keyword>
<organism evidence="3 4">
    <name type="scientific">Brachionus calyciflorus</name>
    <dbReference type="NCBI Taxonomy" id="104777"/>
    <lineage>
        <taxon>Eukaryota</taxon>
        <taxon>Metazoa</taxon>
        <taxon>Spiralia</taxon>
        <taxon>Gnathifera</taxon>
        <taxon>Rotifera</taxon>
        <taxon>Eurotatoria</taxon>
        <taxon>Monogononta</taxon>
        <taxon>Pseudotrocha</taxon>
        <taxon>Ploima</taxon>
        <taxon>Brachionidae</taxon>
        <taxon>Brachionus</taxon>
    </lineage>
</organism>
<dbReference type="EMBL" id="CAJNOC010001610">
    <property type="protein sequence ID" value="CAF0878283.1"/>
    <property type="molecule type" value="Genomic_DNA"/>
</dbReference>
<feature type="compositionally biased region" description="Polar residues" evidence="2">
    <location>
        <begin position="706"/>
        <end position="722"/>
    </location>
</feature>
<feature type="compositionally biased region" description="Basic residues" evidence="2">
    <location>
        <begin position="909"/>
        <end position="922"/>
    </location>
</feature>
<evidence type="ECO:0000313" key="3">
    <source>
        <dbReference type="EMBL" id="CAF0878283.1"/>
    </source>
</evidence>
<dbReference type="Pfam" id="PF14874">
    <property type="entry name" value="PapD-like"/>
    <property type="match status" value="1"/>
</dbReference>
<feature type="coiled-coil region" evidence="1">
    <location>
        <begin position="1800"/>
        <end position="1827"/>
    </location>
</feature>
<evidence type="ECO:0000256" key="1">
    <source>
        <dbReference type="SAM" id="Coils"/>
    </source>
</evidence>
<dbReference type="GO" id="GO:0003351">
    <property type="term" value="P:epithelial cilium movement involved in extracellular fluid movement"/>
    <property type="evidence" value="ECO:0007669"/>
    <property type="project" value="TreeGrafter"/>
</dbReference>
<evidence type="ECO:0000256" key="2">
    <source>
        <dbReference type="SAM" id="MobiDB-lite"/>
    </source>
</evidence>
<accession>A0A813Y1L0</accession>
<dbReference type="Proteomes" id="UP000663879">
    <property type="component" value="Unassembled WGS sequence"/>
</dbReference>
<dbReference type="InterPro" id="IPR026173">
    <property type="entry name" value="SPAG17"/>
</dbReference>
<feature type="region of interest" description="Disordered" evidence="2">
    <location>
        <begin position="886"/>
        <end position="928"/>
    </location>
</feature>
<feature type="region of interest" description="Disordered" evidence="2">
    <location>
        <begin position="955"/>
        <end position="1032"/>
    </location>
</feature>
<evidence type="ECO:0000313" key="4">
    <source>
        <dbReference type="Proteomes" id="UP000663879"/>
    </source>
</evidence>
<reference evidence="3" key="1">
    <citation type="submission" date="2021-02" db="EMBL/GenBank/DDBJ databases">
        <authorList>
            <person name="Nowell W R."/>
        </authorList>
    </citation>
    <scope>NUCLEOTIDE SEQUENCE</scope>
    <source>
        <strain evidence="3">Ploen Becks lab</strain>
    </source>
</reference>
<dbReference type="GO" id="GO:1990716">
    <property type="term" value="C:axonemal central apparatus"/>
    <property type="evidence" value="ECO:0007669"/>
    <property type="project" value="TreeGrafter"/>
</dbReference>
<sequence length="2159" mass="247082">MGPKRKSPNRSKSPKKAENADLSFFQTPLYDDEWNALIVMINPTDASEELYLEQLEKSVRSNCRRRFTWLSKKDIIDLINESTNKKGVASPKKSASIQVPLPPVLITTLETARQFIDNKEEIPDSLLCQILKGKLIHIKMIEKEKEVSRLGRQTVKQTGVKTAQTAGKKDKSPGRKSPTKTKKTNAGPLPEIEKQSQLKKKEDIEEEEKYLDDEPKDGPNHYIILSGFYSANIFSQMDDFLIPLDCLIKFKALNKNLIENFMFEIEDRERLETNLKANLKVLNETEKPSQVNVEKLSEERRDYLSKVKIELEKFWSEATLLLEKPQDKLIQHIARLKISVKQDPTFKSWFDLEARTDFGMKLFDHLAEKCYSLVIQKRQYNFYINNLKLYSIPPSSKILTYPPSQSIIEDPEPEKLYDTRHYNDLLNSIPSEYLSPALIVYSMVEQVALNSEEENSVVDGDKKSESNMTHVQNLSPEVTNYFGNVIENLALTEVEKHKLVNLLPSHKKEETTTTKTNSKKSSITPTLVNFNDEISQRLKGVFEDVTQKKTKKFSKLPFDPLQVELDMLSKSLFTEFTGVPKVPAKVAKERAARLQELLHFLTSSPEITNADVDRALKQFVFETMNLTETNRKSFVKKSNQNSVIPWDDQYPNISETLSEEQQVMLKSLNLMEKKEMSNSDLKKKKEIRVSSASTNRSIKFQDEVNSESTANKESSVPSSILKSRPSTKLSDLLLSRSNSIEFVQSVHFPDTFDLNPNNESLNDIIQPKTIDESVELINNTRKRDLTEWVYAEHYDPKTLVQILAQTNYTHPYVDSYYNRRDDSLMLVFSNPCDETTLSNHEECTVKLHSNVGFRNYLEKIYDMIMEWTRDEEAKYQAGLVKKEVDRFSNESSESFQKDRTIVSRSTSPSKKRTPSPKDKKKASVAQNVPVSIPNESEYISSNFISHNSLKAWKMEQDRQAEAASKLQPKAKSPRGKSPKAKSKSPDSKKDKKTSSKSPTGSRAGSAKSKKSTSRSNSKSKMDNEKPPATPISVQKANESFIGYQIGNNMIYVKSHLSHMFPYSGALIKTERVNLKTESNLFVTSSVIKDGNTYSVHLVDPKLDENNNEANAKIADYTCFTSVFKDGLSLAVSTPINYQDLKKIVKIEPTPTAPSPTQLLAQQQALQQQQQIEDQKQSKKTAQNKKGKKGDATPEPKKEEKKEEIPLPEVIEAKEETPKIAVLPWTQLNISCPNGLSCTFLPETYTGVQPLRDNEPHRLVVKQKYTQKCDEKAGEHFKNFNHNILKEKSRMIKSDGTVIKFFVDGSFEVLYPNGTIYRKIIETLQENDLETFEIFEQKQKNKKKESQKLDEPIHPHFETKTQIKYYVTTQSGNEYLINKDEENSFKLEKFYRNLKATDSQSHEVLLTREDNLRMVLRPDGSSLVDFSDGTRITTFFVQQSQENTKRDKFVKVECPGYATTIFNVKTSECTLVFGNNGSIVCCDPFRVNYSVMHGNGEIVDINKDASVYVTHKNGPQLAKNKFCFRQNSDIILEHEDEIGNKFKVNKNGKNIIFNVSQGSVKEGNNIKSYGKHAPRFFIVHKDSSGTELLRAEDVSDYLADVEVDPMTAIIRDNIQGYPNIMGTTVLRPLRNCLTDAWMCEYDEKEIIPPGLRCRNLQTFPSNPEVKVHGANFGTNAGRGISVDLNPSRRVKNPPITIAKRMEYRQLIEYQKLSDEVKLKLMTGLKNYMAYIAKRAENHRLLLTYDPRNEVERLTLSKILQITRSDHLLNADISQMYKKALSKNTTEYIGKDLKSLNKLLVKPKTNEKNKKLENEIEIEKKNRHAWRRGFVPSYFDSEWGQEFLSKLQQPQSNKENSFLKIASENDFTQMSNNNHTTTRTTTNQQDSSIQNKQKPMDKKYFPPMSYLETEFSSEKKATTVSAPFERYQPQFKFVNKLDPKKLPNSIKTTRPNAVPNELFLSNEENVRRKVNNSIVNAATMNGRSLDKRRGLEVYPKEIKFGILREGFTYVTEFELINVGIDACRFKIKQPPPETGLKIMYKPGPIAAGMNRDLSVVLLGIFTLSEEDMSEQVYPKIRKLRHDLEITTETDVIRVPIEAEIASIEEFRAMFRGNLEAGKEKNVRIMSVRPGSTKQVLTKPFNLQNNNNNNNINEDIRNSRLS</sequence>
<dbReference type="GO" id="GO:1904158">
    <property type="term" value="P:axonemal central apparatus assembly"/>
    <property type="evidence" value="ECO:0007669"/>
    <property type="project" value="TreeGrafter"/>
</dbReference>
<name>A0A813Y1L0_9BILA</name>
<feature type="compositionally biased region" description="Low complexity" evidence="2">
    <location>
        <begin position="995"/>
        <end position="1006"/>
    </location>
</feature>
<keyword evidence="1" id="KW-0175">Coiled coil</keyword>
<proteinExistence type="predicted"/>
<feature type="compositionally biased region" description="Polar residues" evidence="2">
    <location>
        <begin position="154"/>
        <end position="165"/>
    </location>
</feature>